<gene>
    <name evidence="1" type="ORF">EWV63_17545</name>
</gene>
<proteinExistence type="predicted"/>
<evidence type="ECO:0000313" key="2">
    <source>
        <dbReference type="Proteomes" id="UP000316280"/>
    </source>
</evidence>
<sequence length="66" mass="7667">MRSQGRYSVFQSAEVQKLWVLGKRQEAKVKREEKYVYLTSLGNAIITCDRIYLSVELGVFSPKVIR</sequence>
<comment type="caution">
    <text evidence="1">The sequence shown here is derived from an EMBL/GenBank/DDBJ whole genome shotgun (WGS) entry which is preliminary data.</text>
</comment>
<dbReference type="AlphaFoldDB" id="A0A552AD87"/>
<reference evidence="1 2" key="1">
    <citation type="submission" date="2019-01" db="EMBL/GenBank/DDBJ databases">
        <title>Coherence of Microcystis species and biogeography revealed through population genomics.</title>
        <authorList>
            <person name="Perez-Carrascal O.M."/>
            <person name="Terrat Y."/>
            <person name="Giani A."/>
            <person name="Fortin N."/>
            <person name="Tromas N."/>
            <person name="Shapiro B.J."/>
        </authorList>
    </citation>
    <scope>NUCLEOTIDE SEQUENCE [LARGE SCALE GENOMIC DNA]</scope>
    <source>
        <strain evidence="1">Ma_OC_H_19870700_S124</strain>
    </source>
</reference>
<accession>A0A552AD87</accession>
<organism evidence="1 2">
    <name type="scientific">Microcystis aeruginosa Ma_OC_H_19870700_S124</name>
    <dbReference type="NCBI Taxonomy" id="2486262"/>
    <lineage>
        <taxon>Bacteria</taxon>
        <taxon>Bacillati</taxon>
        <taxon>Cyanobacteriota</taxon>
        <taxon>Cyanophyceae</taxon>
        <taxon>Oscillatoriophycideae</taxon>
        <taxon>Chroococcales</taxon>
        <taxon>Microcystaceae</taxon>
        <taxon>Microcystis</taxon>
    </lineage>
</organism>
<evidence type="ECO:0008006" key="3">
    <source>
        <dbReference type="Google" id="ProtNLM"/>
    </source>
</evidence>
<name>A0A552AD87_MICAE</name>
<dbReference type="EMBL" id="SFBR01000158">
    <property type="protein sequence ID" value="TRT83403.1"/>
    <property type="molecule type" value="Genomic_DNA"/>
</dbReference>
<evidence type="ECO:0000313" key="1">
    <source>
        <dbReference type="EMBL" id="TRT83403.1"/>
    </source>
</evidence>
<protein>
    <recommendedName>
        <fullName evidence="3">Programmed cell death toxin YdcE</fullName>
    </recommendedName>
</protein>
<dbReference type="Proteomes" id="UP000316280">
    <property type="component" value="Unassembled WGS sequence"/>
</dbReference>